<protein>
    <recommendedName>
        <fullName evidence="8">RxLR effector PexRD54 WY domain-containing protein</fullName>
    </recommendedName>
</protein>
<evidence type="ECO:0000313" key="12">
    <source>
        <dbReference type="EMBL" id="RAW26905.1"/>
    </source>
</evidence>
<evidence type="ECO:0000313" key="9">
    <source>
        <dbReference type="EMBL" id="KAG2901074.1"/>
    </source>
</evidence>
<comment type="similarity">
    <text evidence="3">Belongs to the RxLR effector family.</text>
</comment>
<dbReference type="VEuPathDB" id="FungiDB:PC110_g16699"/>
<dbReference type="EMBL" id="MJFZ01000607">
    <property type="protein sequence ID" value="RAW26905.1"/>
    <property type="molecule type" value="Genomic_DNA"/>
</dbReference>
<dbReference type="EMBL" id="RCMI01000676">
    <property type="protein sequence ID" value="KAG2901074.1"/>
    <property type="molecule type" value="Genomic_DNA"/>
</dbReference>
<dbReference type="EMBL" id="RCMV01000646">
    <property type="protein sequence ID" value="KAG3214346.1"/>
    <property type="molecule type" value="Genomic_DNA"/>
</dbReference>
<evidence type="ECO:0000259" key="8">
    <source>
        <dbReference type="Pfam" id="PF22748"/>
    </source>
</evidence>
<accession>A0A329RQK2</accession>
<feature type="signal peptide" evidence="7">
    <location>
        <begin position="1"/>
        <end position="21"/>
    </location>
</feature>
<evidence type="ECO:0000256" key="5">
    <source>
        <dbReference type="ARBA" id="ARBA00022729"/>
    </source>
</evidence>
<evidence type="ECO:0000313" key="10">
    <source>
        <dbReference type="EMBL" id="KAG2917436.1"/>
    </source>
</evidence>
<dbReference type="GO" id="GO:0043657">
    <property type="term" value="C:host cell"/>
    <property type="evidence" value="ECO:0007669"/>
    <property type="project" value="UniProtKB-SubCell"/>
</dbReference>
<reference evidence="12 13" key="1">
    <citation type="submission" date="2018-01" db="EMBL/GenBank/DDBJ databases">
        <title>Draft genome of the strawberry crown rot pathogen Phytophthora cactorum.</title>
        <authorList>
            <person name="Armitage A.D."/>
            <person name="Lysoe E."/>
            <person name="Nellist C.F."/>
            <person name="Harrison R.J."/>
            <person name="Brurberg M.B."/>
        </authorList>
    </citation>
    <scope>NUCLEOTIDE SEQUENCE [LARGE SCALE GENOMIC DNA]</scope>
    <source>
        <strain evidence="12 13">10300</strain>
    </source>
</reference>
<comment type="caution">
    <text evidence="12">The sequence shown here is derived from an EMBL/GenBank/DDBJ whole genome shotgun (WGS) entry which is preliminary data.</text>
</comment>
<feature type="domain" description="RxLR effector PexRD54 WY" evidence="8">
    <location>
        <begin position="175"/>
        <end position="214"/>
    </location>
</feature>
<keyword evidence="13" id="KW-1185">Reference proteome</keyword>
<name>A0A329RQK2_9STRA</name>
<dbReference type="Proteomes" id="UP000774804">
    <property type="component" value="Unassembled WGS sequence"/>
</dbReference>
<dbReference type="STRING" id="29920.A0A329RQK2"/>
<feature type="domain" description="RxLR effector PexRD54 WY" evidence="8">
    <location>
        <begin position="265"/>
        <end position="305"/>
    </location>
</feature>
<keyword evidence="4" id="KW-0964">Secreted</keyword>
<dbReference type="Pfam" id="PF22748">
    <property type="entry name" value="PexRD54_WY"/>
    <property type="match status" value="2"/>
</dbReference>
<evidence type="ECO:0000256" key="6">
    <source>
        <dbReference type="ARBA" id="ARBA00023026"/>
    </source>
</evidence>
<dbReference type="InterPro" id="IPR054463">
    <property type="entry name" value="PexRD54_WY"/>
</dbReference>
<dbReference type="OrthoDB" id="112923at2759"/>
<evidence type="ECO:0000313" key="11">
    <source>
        <dbReference type="EMBL" id="KAG3214346.1"/>
    </source>
</evidence>
<evidence type="ECO:0000256" key="2">
    <source>
        <dbReference type="ARBA" id="ARBA00004613"/>
    </source>
</evidence>
<dbReference type="Proteomes" id="UP000760860">
    <property type="component" value="Unassembled WGS sequence"/>
</dbReference>
<feature type="chain" id="PRO_5036061272" description="RxLR effector PexRD54 WY domain-containing protein" evidence="7">
    <location>
        <begin position="22"/>
        <end position="492"/>
    </location>
</feature>
<sequence length="492" mass="55753">MRQPCGVLLLVTALLIYGVGAHTNLQSSTRLIVIGWRDIATSRLLKAHGITTDELLTTNTDDEERVGVTMSAVEMLRNALKSSVPESQLEIWFKHAASADDVFKFLLLDDAADDLLRAWISYMKRFNTANLPKKTSLIATLTAHYGDEGMAKIIEGAKQVSSTASIAKRLESELMQLWLGQKHSVDDVFKLLKLDEAGDQLFAQPQVVAWAKYVDEFNELHPDKQVSLFSALTARYPNEETLVKMLIAAKKSPSVENIAVRVQSEQTKLWQANKKSPADVFKLVKLDEEGPTLLTSPLFKSWLQYTDEYNMINWKETVSSISTLRTHYSDDVLAKMSLAADKTPSTQNFAKRLRSELLREWYDTLKPGNFVFKALKLDKTTSKVFERPLFALWKEYMEFVSLKDPRIKVNMLTPLIKVYGERKLVKILTTAENVPSTNTIATNLQEALLNRWLDNKKKPEAVFSLLRIEGTATDDASRLFYEKYIEAFKAIS</sequence>
<keyword evidence="5 7" id="KW-0732">Signal</keyword>
<dbReference type="AlphaFoldDB" id="A0A329RQK2"/>
<evidence type="ECO:0000256" key="1">
    <source>
        <dbReference type="ARBA" id="ARBA00004340"/>
    </source>
</evidence>
<reference evidence="9" key="2">
    <citation type="submission" date="2018-10" db="EMBL/GenBank/DDBJ databases">
        <title>Effector identification in a new, highly contiguous assembly of the strawberry crown rot pathogen Phytophthora cactorum.</title>
        <authorList>
            <person name="Armitage A.D."/>
            <person name="Nellist C.F."/>
            <person name="Bates H."/>
            <person name="Vickerstaff R.J."/>
            <person name="Harrison R.J."/>
        </authorList>
    </citation>
    <scope>NUCLEOTIDE SEQUENCE</scope>
    <source>
        <strain evidence="9">4032</strain>
        <strain evidence="10">4040</strain>
        <strain evidence="11">P421</strain>
    </source>
</reference>
<keyword evidence="6" id="KW-0843">Virulence</keyword>
<dbReference type="GO" id="GO:0005576">
    <property type="term" value="C:extracellular region"/>
    <property type="evidence" value="ECO:0007669"/>
    <property type="project" value="UniProtKB-SubCell"/>
</dbReference>
<evidence type="ECO:0000256" key="7">
    <source>
        <dbReference type="SAM" id="SignalP"/>
    </source>
</evidence>
<proteinExistence type="inferred from homology"/>
<evidence type="ECO:0000313" key="13">
    <source>
        <dbReference type="Proteomes" id="UP000251314"/>
    </source>
</evidence>
<evidence type="ECO:0000256" key="4">
    <source>
        <dbReference type="ARBA" id="ARBA00022525"/>
    </source>
</evidence>
<dbReference type="Proteomes" id="UP000251314">
    <property type="component" value="Unassembled WGS sequence"/>
</dbReference>
<dbReference type="EMBL" id="RCMK01000656">
    <property type="protein sequence ID" value="KAG2917436.1"/>
    <property type="molecule type" value="Genomic_DNA"/>
</dbReference>
<gene>
    <name evidence="12" type="ORF">PC110_g16699</name>
    <name evidence="9" type="ORF">PC115_g15986</name>
    <name evidence="10" type="ORF">PC117_g17438</name>
    <name evidence="11" type="ORF">PC129_g14740</name>
</gene>
<dbReference type="Proteomes" id="UP000736787">
    <property type="component" value="Unassembled WGS sequence"/>
</dbReference>
<organism evidence="12 13">
    <name type="scientific">Phytophthora cactorum</name>
    <dbReference type="NCBI Taxonomy" id="29920"/>
    <lineage>
        <taxon>Eukaryota</taxon>
        <taxon>Sar</taxon>
        <taxon>Stramenopiles</taxon>
        <taxon>Oomycota</taxon>
        <taxon>Peronosporomycetes</taxon>
        <taxon>Peronosporales</taxon>
        <taxon>Peronosporaceae</taxon>
        <taxon>Phytophthora</taxon>
    </lineage>
</organism>
<evidence type="ECO:0000256" key="3">
    <source>
        <dbReference type="ARBA" id="ARBA00010400"/>
    </source>
</evidence>
<comment type="subcellular location">
    <subcellularLocation>
        <location evidence="1">Host cell</location>
    </subcellularLocation>
    <subcellularLocation>
        <location evidence="2">Secreted</location>
    </subcellularLocation>
</comment>